<dbReference type="AlphaFoldDB" id="A0AAN8NX09"/>
<comment type="caution">
    <text evidence="1">The sequence shown here is derived from an EMBL/GenBank/DDBJ whole genome shotgun (WGS) entry which is preliminary data.</text>
</comment>
<evidence type="ECO:0000313" key="2">
    <source>
        <dbReference type="Proteomes" id="UP001372834"/>
    </source>
</evidence>
<proteinExistence type="predicted"/>
<organism evidence="1 2">
    <name type="scientific">Polyplax serrata</name>
    <name type="common">Common mouse louse</name>
    <dbReference type="NCBI Taxonomy" id="468196"/>
    <lineage>
        <taxon>Eukaryota</taxon>
        <taxon>Metazoa</taxon>
        <taxon>Ecdysozoa</taxon>
        <taxon>Arthropoda</taxon>
        <taxon>Hexapoda</taxon>
        <taxon>Insecta</taxon>
        <taxon>Pterygota</taxon>
        <taxon>Neoptera</taxon>
        <taxon>Paraneoptera</taxon>
        <taxon>Psocodea</taxon>
        <taxon>Troctomorpha</taxon>
        <taxon>Phthiraptera</taxon>
        <taxon>Anoplura</taxon>
        <taxon>Polyplacidae</taxon>
        <taxon>Polyplax</taxon>
    </lineage>
</organism>
<protein>
    <submittedName>
        <fullName evidence="1">Uncharacterized protein</fullName>
    </submittedName>
</protein>
<name>A0AAN8NX09_POLSC</name>
<sequence>MWRPFDPLQLIALNTFYDRRLICPLVSPMWDPKRRLRTLTPEQSTPALTARRFCSFCHDSHVPPKGTTPETNIGPFTPGDTM</sequence>
<dbReference type="EMBL" id="JAWJWE010000040">
    <property type="protein sequence ID" value="KAK6619545.1"/>
    <property type="molecule type" value="Genomic_DNA"/>
</dbReference>
<gene>
    <name evidence="1" type="ORF">RUM43_012302</name>
</gene>
<dbReference type="Proteomes" id="UP001372834">
    <property type="component" value="Unassembled WGS sequence"/>
</dbReference>
<evidence type="ECO:0000313" key="1">
    <source>
        <dbReference type="EMBL" id="KAK6619545.1"/>
    </source>
</evidence>
<reference evidence="1 2" key="1">
    <citation type="submission" date="2023-10" db="EMBL/GenBank/DDBJ databases">
        <title>Genomes of two closely related lineages of the louse Polyplax serrata with different host specificities.</title>
        <authorList>
            <person name="Martinu J."/>
            <person name="Tarabai H."/>
            <person name="Stefka J."/>
            <person name="Hypsa V."/>
        </authorList>
    </citation>
    <scope>NUCLEOTIDE SEQUENCE [LARGE SCALE GENOMIC DNA]</scope>
    <source>
        <strain evidence="1">HR10_N</strain>
    </source>
</reference>
<accession>A0AAN8NX09</accession>